<sequence>MESFVYQMPTKFVFGEGRETEAGKYVKEFGGTKVLLHYGGQSAEKSGLLDRVGASLEKEGLTYIRLGGVKPNPKSPLIYEGIRICREEKVDFILAVGGGSVIDSAKAIGLGVVNEDDIWEYYSKKKEPKGMLPVGVVLTIAAAGSEGSNGSVVSFEREDGVYKRDCGGEFMRPKFSILNPALTETLPPYQTACGIVDMMAHVLERYFTNTSDVELTDNLAEAIMKTIIAEAPKVMENPEDYQARANLMWAGTFAHNDLCGMDRGQDWASHNLEHELSALYDCAHGAGLAVVMPAWMEYVTEHNVMRMARFAVNVFGCHMDFADPENTARAGIKALRSFWTSLGMPRTLEELGGKKEDIPTLLRMLEIEGRTLGDYVELNGEDCENIYKML</sequence>
<comment type="caution">
    <text evidence="4">The sequence shown here is derived from an EMBL/GenBank/DDBJ whole genome shotgun (WGS) entry which is preliminary data.</text>
</comment>
<dbReference type="Pfam" id="PF25137">
    <property type="entry name" value="ADH_Fe_C"/>
    <property type="match status" value="1"/>
</dbReference>
<dbReference type="Proteomes" id="UP001299546">
    <property type="component" value="Unassembled WGS sequence"/>
</dbReference>
<keyword evidence="1" id="KW-0560">Oxidoreductase</keyword>
<proteinExistence type="predicted"/>
<dbReference type="InterPro" id="IPR001670">
    <property type="entry name" value="ADH_Fe/GldA"/>
</dbReference>
<dbReference type="CDD" id="cd08187">
    <property type="entry name" value="BDH"/>
    <property type="match status" value="1"/>
</dbReference>
<evidence type="ECO:0000259" key="3">
    <source>
        <dbReference type="Pfam" id="PF25137"/>
    </source>
</evidence>
<accession>A0ABS8DKV3</accession>
<feature type="domain" description="Alcohol dehydrogenase iron-type/glycerol dehydrogenase GldA" evidence="2">
    <location>
        <begin position="9"/>
        <end position="180"/>
    </location>
</feature>
<gene>
    <name evidence="4" type="ORF">LIZ65_17515</name>
</gene>
<dbReference type="EMBL" id="JAJCIS010000018">
    <property type="protein sequence ID" value="MCB7389085.1"/>
    <property type="molecule type" value="Genomic_DNA"/>
</dbReference>
<dbReference type="InterPro" id="IPR056798">
    <property type="entry name" value="ADH_Fe_C"/>
</dbReference>
<name>A0ABS8DKV3_9FIRM</name>
<evidence type="ECO:0000259" key="2">
    <source>
        <dbReference type="Pfam" id="PF00465"/>
    </source>
</evidence>
<evidence type="ECO:0000313" key="5">
    <source>
        <dbReference type="Proteomes" id="UP001299546"/>
    </source>
</evidence>
<dbReference type="Gene3D" id="3.40.50.1970">
    <property type="match status" value="1"/>
</dbReference>
<dbReference type="Pfam" id="PF00465">
    <property type="entry name" value="Fe-ADH"/>
    <property type="match status" value="1"/>
</dbReference>
<dbReference type="SUPFAM" id="SSF56796">
    <property type="entry name" value="Dehydroquinate synthase-like"/>
    <property type="match status" value="1"/>
</dbReference>
<evidence type="ECO:0000256" key="1">
    <source>
        <dbReference type="ARBA" id="ARBA00023002"/>
    </source>
</evidence>
<reference evidence="4 5" key="1">
    <citation type="submission" date="2021-10" db="EMBL/GenBank/DDBJ databases">
        <title>Collection of gut derived symbiotic bacterial strains cultured from healthy donors.</title>
        <authorList>
            <person name="Lin H."/>
            <person name="Littmann E."/>
            <person name="Kohout C."/>
            <person name="Pamer E.G."/>
        </authorList>
    </citation>
    <scope>NUCLEOTIDE SEQUENCE [LARGE SCALE GENOMIC DNA]</scope>
    <source>
        <strain evidence="4 5">DFI.1.165</strain>
    </source>
</reference>
<dbReference type="Gene3D" id="1.20.1090.10">
    <property type="entry name" value="Dehydroquinate synthase-like - alpha domain"/>
    <property type="match status" value="1"/>
</dbReference>
<dbReference type="PANTHER" id="PTHR43633">
    <property type="entry name" value="ALCOHOL DEHYDROGENASE YQHD"/>
    <property type="match status" value="1"/>
</dbReference>
<feature type="domain" description="Fe-containing alcohol dehydrogenase-like C-terminal" evidence="3">
    <location>
        <begin position="191"/>
        <end position="388"/>
    </location>
</feature>
<dbReference type="RefSeq" id="WP_066737928.1">
    <property type="nucleotide sequence ID" value="NZ_JAJCIQ010000018.1"/>
</dbReference>
<protein>
    <submittedName>
        <fullName evidence="4">Iron-containing alcohol dehydrogenase</fullName>
    </submittedName>
</protein>
<organism evidence="4 5">
    <name type="scientific">Bariatricus massiliensis</name>
    <dbReference type="NCBI Taxonomy" id="1745713"/>
    <lineage>
        <taxon>Bacteria</taxon>
        <taxon>Bacillati</taxon>
        <taxon>Bacillota</taxon>
        <taxon>Clostridia</taxon>
        <taxon>Lachnospirales</taxon>
        <taxon>Lachnospiraceae</taxon>
        <taxon>Bariatricus</taxon>
    </lineage>
</organism>
<dbReference type="PANTHER" id="PTHR43633:SF1">
    <property type="entry name" value="ALCOHOL DEHYDROGENASE YQHD"/>
    <property type="match status" value="1"/>
</dbReference>
<dbReference type="InterPro" id="IPR044731">
    <property type="entry name" value="BDH-like"/>
</dbReference>
<keyword evidence="5" id="KW-1185">Reference proteome</keyword>
<evidence type="ECO:0000313" key="4">
    <source>
        <dbReference type="EMBL" id="MCB7389085.1"/>
    </source>
</evidence>